<feature type="region of interest" description="Disordered" evidence="1">
    <location>
        <begin position="19"/>
        <end position="105"/>
    </location>
</feature>
<evidence type="ECO:0000256" key="1">
    <source>
        <dbReference type="SAM" id="MobiDB-lite"/>
    </source>
</evidence>
<dbReference type="EMBL" id="JACHVT010000003">
    <property type="protein sequence ID" value="MBB2986569.1"/>
    <property type="molecule type" value="Genomic_DNA"/>
</dbReference>
<name>A0A839PTS3_9MICO</name>
<dbReference type="PROSITE" id="PS51257">
    <property type="entry name" value="PROKAR_LIPOPROTEIN"/>
    <property type="match status" value="1"/>
</dbReference>
<reference evidence="3 4" key="1">
    <citation type="submission" date="2020-08" db="EMBL/GenBank/DDBJ databases">
        <title>Genomic Encyclopedia of Type Strains, Phase IV (KMG-V): Genome sequencing to study the core and pangenomes of soil and plant-associated prokaryotes.</title>
        <authorList>
            <person name="Whitman W."/>
        </authorList>
    </citation>
    <scope>NUCLEOTIDE SEQUENCE [LARGE SCALE GENOMIC DNA]</scope>
    <source>
        <strain evidence="3 4">B3ACCR2</strain>
    </source>
</reference>
<feature type="compositionally biased region" description="Low complexity" evidence="1">
    <location>
        <begin position="234"/>
        <end position="274"/>
    </location>
</feature>
<proteinExistence type="predicted"/>
<sequence>MKTAGGLALAVVLTLSACSTGSTGQDSGTTGAQVTGTGATTASGSTSVPTTAGTSGTAETTGTTGATGQPSTSTGLPGTGTPSATGGVTTPGAPGTPTVPGGGAQLPVTTAPFERTRALADYQAVIAAVAAIDRAPISGPQASAQLQALADRFTALIATGSPDGVDGPSYYARLYSLQLFTAAAAREAASGSPQATNRYALLRQETGTLLSLVSPALGTTLTLPVPGAPGGATPGTPGATTTPGATGLPGGTSTTGPNGILGSTSTTSSARAGI</sequence>
<evidence type="ECO:0000256" key="2">
    <source>
        <dbReference type="SAM" id="SignalP"/>
    </source>
</evidence>
<comment type="caution">
    <text evidence="3">The sequence shown here is derived from an EMBL/GenBank/DDBJ whole genome shotgun (WGS) entry which is preliminary data.</text>
</comment>
<organism evidence="3 4">
    <name type="scientific">Terracoccus luteus</name>
    <dbReference type="NCBI Taxonomy" id="53356"/>
    <lineage>
        <taxon>Bacteria</taxon>
        <taxon>Bacillati</taxon>
        <taxon>Actinomycetota</taxon>
        <taxon>Actinomycetes</taxon>
        <taxon>Micrococcales</taxon>
        <taxon>Intrasporangiaceae</taxon>
        <taxon>Terracoccus</taxon>
    </lineage>
</organism>
<dbReference type="Proteomes" id="UP000590811">
    <property type="component" value="Unassembled WGS sequence"/>
</dbReference>
<feature type="region of interest" description="Disordered" evidence="1">
    <location>
        <begin position="224"/>
        <end position="274"/>
    </location>
</feature>
<evidence type="ECO:0000313" key="3">
    <source>
        <dbReference type="EMBL" id="MBB2986569.1"/>
    </source>
</evidence>
<keyword evidence="2" id="KW-0732">Signal</keyword>
<feature type="compositionally biased region" description="Low complexity" evidence="1">
    <location>
        <begin position="19"/>
        <end position="99"/>
    </location>
</feature>
<dbReference type="AlphaFoldDB" id="A0A839PTS3"/>
<gene>
    <name evidence="3" type="ORF">FHW14_001723</name>
</gene>
<protein>
    <submittedName>
        <fullName evidence="3">Uncharacterized protein</fullName>
    </submittedName>
</protein>
<accession>A0A839PTS3</accession>
<evidence type="ECO:0000313" key="4">
    <source>
        <dbReference type="Proteomes" id="UP000590811"/>
    </source>
</evidence>
<dbReference type="RefSeq" id="WP_184509689.1">
    <property type="nucleotide sequence ID" value="NZ_JACHVT010000003.1"/>
</dbReference>
<feature type="signal peptide" evidence="2">
    <location>
        <begin position="1"/>
        <end position="24"/>
    </location>
</feature>
<feature type="chain" id="PRO_5032891696" evidence="2">
    <location>
        <begin position="25"/>
        <end position="274"/>
    </location>
</feature>